<protein>
    <submittedName>
        <fullName evidence="3">Uncharacterized protein DUF3558</fullName>
    </submittedName>
</protein>
<dbReference type="AlphaFoldDB" id="A0A4Q7KMW5"/>
<feature type="chain" id="PRO_5020426519" evidence="2">
    <location>
        <begin position="28"/>
        <end position="343"/>
    </location>
</feature>
<dbReference type="Pfam" id="PF12079">
    <property type="entry name" value="DUF3558"/>
    <property type="match status" value="1"/>
</dbReference>
<organism evidence="3 4">
    <name type="scientific">Herbihabitans rhizosphaerae</name>
    <dbReference type="NCBI Taxonomy" id="1872711"/>
    <lineage>
        <taxon>Bacteria</taxon>
        <taxon>Bacillati</taxon>
        <taxon>Actinomycetota</taxon>
        <taxon>Actinomycetes</taxon>
        <taxon>Pseudonocardiales</taxon>
        <taxon>Pseudonocardiaceae</taxon>
        <taxon>Herbihabitans</taxon>
    </lineage>
</organism>
<accession>A0A4Q7KMW5</accession>
<gene>
    <name evidence="3" type="ORF">EV193_106185</name>
</gene>
<name>A0A4Q7KMW5_9PSEU</name>
<sequence length="343" mass="36245">MLPRMARTALAAISVLIVLLTTACTQAVIGTGTDDGTSSGPIPTYRPSKDGSGFTGQPRDQPLALPAGGPRICEWLQPTMPDMAVVGAIGFGVTAYGCNLAANKVAQIRVDGPYNMITQRTYLLEHYEFAGLHGRIYSFAPPPNQMCTVQLDVRAFTSIAVDVYEPDNNRGDRRQHCETAGKVIQVLARKFVPAAGGTPWRETVQAPAALTETAPCKVVRSTDAAFATVYAKTGGEQRTDSGGTCTYHDSRGTVIGLVSTKTGGLADVPRQVPSGEVREGRFGSLPARYEQSATRCFVTAALPSGQAMGAGFTADGEAPARNSCQLAQTVLAVSLVRPIQPLR</sequence>
<evidence type="ECO:0000256" key="1">
    <source>
        <dbReference type="SAM" id="MobiDB-lite"/>
    </source>
</evidence>
<dbReference type="PROSITE" id="PS51257">
    <property type="entry name" value="PROKAR_LIPOPROTEIN"/>
    <property type="match status" value="1"/>
</dbReference>
<feature type="region of interest" description="Disordered" evidence="1">
    <location>
        <begin position="30"/>
        <end position="61"/>
    </location>
</feature>
<dbReference type="OrthoDB" id="3613218at2"/>
<dbReference type="InterPro" id="IPR024520">
    <property type="entry name" value="DUF3558"/>
</dbReference>
<evidence type="ECO:0000256" key="2">
    <source>
        <dbReference type="SAM" id="SignalP"/>
    </source>
</evidence>
<keyword evidence="2" id="KW-0732">Signal</keyword>
<reference evidence="3 4" key="1">
    <citation type="submission" date="2019-02" db="EMBL/GenBank/DDBJ databases">
        <title>Genomic Encyclopedia of Type Strains, Phase IV (KMG-IV): sequencing the most valuable type-strain genomes for metagenomic binning, comparative biology and taxonomic classification.</title>
        <authorList>
            <person name="Goeker M."/>
        </authorList>
    </citation>
    <scope>NUCLEOTIDE SEQUENCE [LARGE SCALE GENOMIC DNA]</scope>
    <source>
        <strain evidence="3 4">DSM 101727</strain>
    </source>
</reference>
<keyword evidence="4" id="KW-1185">Reference proteome</keyword>
<dbReference type="Proteomes" id="UP000294257">
    <property type="component" value="Unassembled WGS sequence"/>
</dbReference>
<feature type="compositionally biased region" description="Low complexity" evidence="1">
    <location>
        <begin position="30"/>
        <end position="40"/>
    </location>
</feature>
<feature type="signal peptide" evidence="2">
    <location>
        <begin position="1"/>
        <end position="27"/>
    </location>
</feature>
<evidence type="ECO:0000313" key="3">
    <source>
        <dbReference type="EMBL" id="RZS36951.1"/>
    </source>
</evidence>
<proteinExistence type="predicted"/>
<comment type="caution">
    <text evidence="3">The sequence shown here is derived from an EMBL/GenBank/DDBJ whole genome shotgun (WGS) entry which is preliminary data.</text>
</comment>
<dbReference type="EMBL" id="SGWQ01000006">
    <property type="protein sequence ID" value="RZS36951.1"/>
    <property type="molecule type" value="Genomic_DNA"/>
</dbReference>
<evidence type="ECO:0000313" key="4">
    <source>
        <dbReference type="Proteomes" id="UP000294257"/>
    </source>
</evidence>